<gene>
    <name evidence="1" type="ORF">SK128_017008</name>
</gene>
<organism evidence="1 2">
    <name type="scientific">Halocaridina rubra</name>
    <name type="common">Hawaiian red shrimp</name>
    <dbReference type="NCBI Taxonomy" id="373956"/>
    <lineage>
        <taxon>Eukaryota</taxon>
        <taxon>Metazoa</taxon>
        <taxon>Ecdysozoa</taxon>
        <taxon>Arthropoda</taxon>
        <taxon>Crustacea</taxon>
        <taxon>Multicrustacea</taxon>
        <taxon>Malacostraca</taxon>
        <taxon>Eumalacostraca</taxon>
        <taxon>Eucarida</taxon>
        <taxon>Decapoda</taxon>
        <taxon>Pleocyemata</taxon>
        <taxon>Caridea</taxon>
        <taxon>Atyoidea</taxon>
        <taxon>Atyidae</taxon>
        <taxon>Halocaridina</taxon>
    </lineage>
</organism>
<dbReference type="SUPFAM" id="SSF49785">
    <property type="entry name" value="Galactose-binding domain-like"/>
    <property type="match status" value="1"/>
</dbReference>
<dbReference type="Proteomes" id="UP001381693">
    <property type="component" value="Unassembled WGS sequence"/>
</dbReference>
<comment type="caution">
    <text evidence="1">The sequence shown here is derived from an EMBL/GenBank/DDBJ whole genome shotgun (WGS) entry which is preliminary data.</text>
</comment>
<keyword evidence="2" id="KW-1185">Reference proteome</keyword>
<dbReference type="Gene3D" id="2.60.120.260">
    <property type="entry name" value="Galactose-binding domain-like"/>
    <property type="match status" value="1"/>
</dbReference>
<accession>A0AAN9A8Q4</accession>
<reference evidence="1 2" key="1">
    <citation type="submission" date="2023-11" db="EMBL/GenBank/DDBJ databases">
        <title>Halocaridina rubra genome assembly.</title>
        <authorList>
            <person name="Smith C."/>
        </authorList>
    </citation>
    <scope>NUCLEOTIDE SEQUENCE [LARGE SCALE GENOMIC DNA]</scope>
    <source>
        <strain evidence="1">EP-1</strain>
        <tissue evidence="1">Whole</tissue>
    </source>
</reference>
<sequence length="283" mass="32404">MCTDCSGPRILDLTTQSRERYHFPMENDYHTFHSCCIWDATDVAMQGISQTAVGNTTYIAKDATDFCFLTWTQEPDVAHELLCAITCLKTRCKSFSYEGETDTCEKIQQCFSNGRHFGPKRRILVRGIVNECHSGNFILGKHKPCTLYSLRIIRIFSTGTTSIGGLRFHSSLFIIISAYKELAVDGLEGVWNCYHSEPLIQYAWWLVDLQANYKIKEVHILPEGSGAHYRWFKDIEVSFSSFLKETVTIKDTSKILRRVTHASWKLLPLLLYEILGRVNGDNH</sequence>
<protein>
    <submittedName>
        <fullName evidence="1">Uncharacterized protein</fullName>
    </submittedName>
</protein>
<evidence type="ECO:0000313" key="2">
    <source>
        <dbReference type="Proteomes" id="UP001381693"/>
    </source>
</evidence>
<evidence type="ECO:0000313" key="1">
    <source>
        <dbReference type="EMBL" id="KAK7076240.1"/>
    </source>
</evidence>
<dbReference type="AlphaFoldDB" id="A0AAN9A8Q4"/>
<proteinExistence type="predicted"/>
<name>A0AAN9A8Q4_HALRR</name>
<dbReference type="InterPro" id="IPR008979">
    <property type="entry name" value="Galactose-bd-like_sf"/>
</dbReference>
<dbReference type="EMBL" id="JAXCGZ010009765">
    <property type="protein sequence ID" value="KAK7076240.1"/>
    <property type="molecule type" value="Genomic_DNA"/>
</dbReference>